<dbReference type="GO" id="GO:0046872">
    <property type="term" value="F:metal ion binding"/>
    <property type="evidence" value="ECO:0007669"/>
    <property type="project" value="InterPro"/>
</dbReference>
<dbReference type="InterPro" id="IPR013651">
    <property type="entry name" value="ATP-grasp_RimK-type"/>
</dbReference>
<keyword evidence="2" id="KW-0067">ATP-binding</keyword>
<dbReference type="PANTHER" id="PTHR21621:SF0">
    <property type="entry name" value="BETA-CITRYLGLUTAMATE SYNTHASE B-RELATED"/>
    <property type="match status" value="1"/>
</dbReference>
<dbReference type="AlphaFoldDB" id="A0A7S9DVS9"/>
<evidence type="ECO:0000256" key="2">
    <source>
        <dbReference type="PROSITE-ProRule" id="PRU00409"/>
    </source>
</evidence>
<dbReference type="Proteomes" id="UP000595095">
    <property type="component" value="Chromosome"/>
</dbReference>
<dbReference type="Gene3D" id="3.30.470.20">
    <property type="entry name" value="ATP-grasp fold, B domain"/>
    <property type="match status" value="1"/>
</dbReference>
<dbReference type="InterPro" id="IPR013815">
    <property type="entry name" value="ATP_grasp_subdomain_1"/>
</dbReference>
<organism evidence="4 5">
    <name type="scientific">Salinimonas marina</name>
    <dbReference type="NCBI Taxonomy" id="2785918"/>
    <lineage>
        <taxon>Bacteria</taxon>
        <taxon>Pseudomonadati</taxon>
        <taxon>Pseudomonadota</taxon>
        <taxon>Gammaproteobacteria</taxon>
        <taxon>Alteromonadales</taxon>
        <taxon>Alteromonadaceae</taxon>
        <taxon>Alteromonas/Salinimonas group</taxon>
        <taxon>Salinimonas</taxon>
    </lineage>
</organism>
<dbReference type="Pfam" id="PF14401">
    <property type="entry name" value="RLAN"/>
    <property type="match status" value="1"/>
</dbReference>
<dbReference type="PANTHER" id="PTHR21621">
    <property type="entry name" value="RIBOSOMAL PROTEIN S6 MODIFICATION PROTEIN"/>
    <property type="match status" value="1"/>
</dbReference>
<dbReference type="SUPFAM" id="SSF56059">
    <property type="entry name" value="Glutathione synthetase ATP-binding domain-like"/>
    <property type="match status" value="1"/>
</dbReference>
<name>A0A7S9DVS9_9ALTE</name>
<keyword evidence="5" id="KW-1185">Reference proteome</keyword>
<dbReference type="GO" id="GO:0005524">
    <property type="term" value="F:ATP binding"/>
    <property type="evidence" value="ECO:0007669"/>
    <property type="project" value="UniProtKB-UniRule"/>
</dbReference>
<dbReference type="Gene3D" id="3.30.1490.20">
    <property type="entry name" value="ATP-grasp fold, A domain"/>
    <property type="match status" value="1"/>
</dbReference>
<dbReference type="EMBL" id="CP064795">
    <property type="protein sequence ID" value="QPG04757.1"/>
    <property type="molecule type" value="Genomic_DNA"/>
</dbReference>
<reference evidence="4 5" key="1">
    <citation type="submission" date="2020-11" db="EMBL/GenBank/DDBJ databases">
        <title>Complete genome sequence for Salinimonas sp. strain G2-b.</title>
        <authorList>
            <person name="Park S.-J."/>
        </authorList>
    </citation>
    <scope>NUCLEOTIDE SEQUENCE [LARGE SCALE GENOMIC DNA]</scope>
    <source>
        <strain evidence="4 5">G2-b</strain>
    </source>
</reference>
<sequence length="493" mass="54903">MHKTLIVADTFGLFADTSLDVISFDDYLANFPKKNEPKTRVINLCDTQKYLSKGYYCSLLAQARKHQVLPSLKTINDLSLSDATVSAARLSLPSWFVWPAAKAVPAEIYVLFGQAKDQQFSRLADYAYRHFPTPVLKIRIVLAAADVPDTTQVTVGVMECVSCGFEALPESLHEWAVGRLQDFTETQWREQTQLKKARWDMAILTDPTEPNAPSDPKALKHFVKAAAKVGINAQIVTSLGPDEVAHYDALFIRQTTAIDHPTYRLARSAEREGLVVIDDTQSIIRCCNKVFLHDAFNYQHVPAPKSRLVASASPAQCNSLIQELGLPLVLKLPESAFSLGVYKVEDAATLQQKLTVMLEASALVLVQEYIYTDFDWRIGMLGGKPIYACKYFMARDHWQIYHHKDGEADSGDFVTMATFEVPKAVLQAATKAAKVVGTGLYGVDIKQRGEAVFVIEVNDNPSIDSGIEDAYLGSALYELIMQEFAERLERRGR</sequence>
<dbReference type="Pfam" id="PF08443">
    <property type="entry name" value="RimK"/>
    <property type="match status" value="1"/>
</dbReference>
<protein>
    <submittedName>
        <fullName evidence="4">RimK family protein</fullName>
    </submittedName>
</protein>
<evidence type="ECO:0000256" key="1">
    <source>
        <dbReference type="ARBA" id="ARBA00023211"/>
    </source>
</evidence>
<dbReference type="GO" id="GO:0005737">
    <property type="term" value="C:cytoplasm"/>
    <property type="evidence" value="ECO:0007669"/>
    <property type="project" value="TreeGrafter"/>
</dbReference>
<dbReference type="InterPro" id="IPR011761">
    <property type="entry name" value="ATP-grasp"/>
</dbReference>
<accession>A0A7S9DVS9</accession>
<proteinExistence type="predicted"/>
<keyword evidence="2" id="KW-0547">Nucleotide-binding</keyword>
<gene>
    <name evidence="4" type="ORF">IT774_11170</name>
</gene>
<feature type="domain" description="ATP-grasp" evidence="3">
    <location>
        <begin position="293"/>
        <end position="485"/>
    </location>
</feature>
<dbReference type="GO" id="GO:0016879">
    <property type="term" value="F:ligase activity, forming carbon-nitrogen bonds"/>
    <property type="evidence" value="ECO:0007669"/>
    <property type="project" value="TreeGrafter"/>
</dbReference>
<evidence type="ECO:0000313" key="4">
    <source>
        <dbReference type="EMBL" id="QPG04757.1"/>
    </source>
</evidence>
<dbReference type="KEGG" id="smaa:IT774_11170"/>
<dbReference type="RefSeq" id="WP_195809849.1">
    <property type="nucleotide sequence ID" value="NZ_CP064795.1"/>
</dbReference>
<dbReference type="PROSITE" id="PS50975">
    <property type="entry name" value="ATP_GRASP"/>
    <property type="match status" value="1"/>
</dbReference>
<dbReference type="InterPro" id="IPR025839">
    <property type="entry name" value="RLAN_dom"/>
</dbReference>
<evidence type="ECO:0000313" key="5">
    <source>
        <dbReference type="Proteomes" id="UP000595095"/>
    </source>
</evidence>
<keyword evidence="1" id="KW-0464">Manganese</keyword>
<evidence type="ECO:0000259" key="3">
    <source>
        <dbReference type="PROSITE" id="PS50975"/>
    </source>
</evidence>